<feature type="region of interest" description="Disordered" evidence="1">
    <location>
        <begin position="994"/>
        <end position="1029"/>
    </location>
</feature>
<dbReference type="eggNOG" id="KOG3035">
    <property type="taxonomic scope" value="Eukaryota"/>
</dbReference>
<dbReference type="InterPro" id="IPR045136">
    <property type="entry name" value="Iah1-like"/>
</dbReference>
<feature type="domain" description="SGNH hydrolase-type esterase" evidence="2">
    <location>
        <begin position="10"/>
        <end position="227"/>
    </location>
</feature>
<feature type="compositionally biased region" description="Basic and acidic residues" evidence="1">
    <location>
        <begin position="742"/>
        <end position="751"/>
    </location>
</feature>
<dbReference type="PANTHER" id="PTHR14209">
    <property type="entry name" value="ISOAMYL ACETATE-HYDROLYZING ESTERASE 1"/>
    <property type="match status" value="1"/>
</dbReference>
<dbReference type="HOGENOM" id="CLU_288226_0_0_1"/>
<dbReference type="EMBL" id="GL629801">
    <property type="protein sequence ID" value="EFX00241.1"/>
    <property type="molecule type" value="Genomic_DNA"/>
</dbReference>
<organism evidence="4">
    <name type="scientific">Grosmannia clavigera (strain kw1407 / UAMH 11150)</name>
    <name type="common">Blue stain fungus</name>
    <name type="synonym">Graphiocladiella clavigera</name>
    <dbReference type="NCBI Taxonomy" id="655863"/>
    <lineage>
        <taxon>Eukaryota</taxon>
        <taxon>Fungi</taxon>
        <taxon>Dikarya</taxon>
        <taxon>Ascomycota</taxon>
        <taxon>Pezizomycotina</taxon>
        <taxon>Sordariomycetes</taxon>
        <taxon>Sordariomycetidae</taxon>
        <taxon>Ophiostomatales</taxon>
        <taxon>Ophiostomataceae</taxon>
        <taxon>Leptographium</taxon>
    </lineage>
</organism>
<evidence type="ECO:0000313" key="4">
    <source>
        <dbReference type="Proteomes" id="UP000007796"/>
    </source>
</evidence>
<dbReference type="GO" id="GO:0016787">
    <property type="term" value="F:hydrolase activity"/>
    <property type="evidence" value="ECO:0007669"/>
    <property type="project" value="UniProtKB-KW"/>
</dbReference>
<feature type="region of interest" description="Disordered" evidence="1">
    <location>
        <begin position="742"/>
        <end position="774"/>
    </location>
</feature>
<feature type="compositionally biased region" description="Polar residues" evidence="1">
    <location>
        <begin position="995"/>
        <end position="1007"/>
    </location>
</feature>
<dbReference type="STRING" id="655863.F0XPS8"/>
<feature type="compositionally biased region" description="Basic and acidic residues" evidence="1">
    <location>
        <begin position="830"/>
        <end position="846"/>
    </location>
</feature>
<dbReference type="GeneID" id="25980766"/>
<dbReference type="CDD" id="cd01838">
    <property type="entry name" value="Isoamyl_acetate_hydrolase_like"/>
    <property type="match status" value="1"/>
</dbReference>
<feature type="compositionally biased region" description="Low complexity" evidence="1">
    <location>
        <begin position="904"/>
        <end position="916"/>
    </location>
</feature>
<dbReference type="AlphaFoldDB" id="F0XPS8"/>
<keyword evidence="4" id="KW-1185">Reference proteome</keyword>
<feature type="compositionally biased region" description="Basic and acidic residues" evidence="1">
    <location>
        <begin position="763"/>
        <end position="774"/>
    </location>
</feature>
<evidence type="ECO:0000259" key="2">
    <source>
        <dbReference type="Pfam" id="PF13472"/>
    </source>
</evidence>
<dbReference type="PANTHER" id="PTHR14209:SF19">
    <property type="entry name" value="ISOAMYL ACETATE-HYDROLYZING ESTERASE 1 HOMOLOG"/>
    <property type="match status" value="1"/>
</dbReference>
<evidence type="ECO:0000313" key="3">
    <source>
        <dbReference type="EMBL" id="EFX00241.1"/>
    </source>
</evidence>
<dbReference type="Pfam" id="PF13472">
    <property type="entry name" value="Lipase_GDSL_2"/>
    <property type="match status" value="1"/>
</dbReference>
<proteinExistence type="predicted"/>
<feature type="region of interest" description="Disordered" evidence="1">
    <location>
        <begin position="795"/>
        <end position="960"/>
    </location>
</feature>
<feature type="compositionally biased region" description="Gly residues" evidence="1">
    <location>
        <begin position="943"/>
        <end position="952"/>
    </location>
</feature>
<dbReference type="InterPro" id="IPR036514">
    <property type="entry name" value="SGNH_hydro_sf"/>
</dbReference>
<reference evidence="3 4" key="1">
    <citation type="journal article" date="2011" name="Proc. Natl. Acad. Sci. U.S.A.">
        <title>Genome and transcriptome analyses of the mountain pine beetle-fungal symbiont Grosmannia clavigera, a lodgepole pine pathogen.</title>
        <authorList>
            <person name="DiGuistini S."/>
            <person name="Wang Y."/>
            <person name="Liao N.Y."/>
            <person name="Taylor G."/>
            <person name="Tanguay P."/>
            <person name="Feau N."/>
            <person name="Henrissat B."/>
            <person name="Chan S.K."/>
            <person name="Hesse-Orce U."/>
            <person name="Alamouti S.M."/>
            <person name="Tsui C.K.M."/>
            <person name="Docking R.T."/>
            <person name="Levasseur A."/>
            <person name="Haridas S."/>
            <person name="Robertson G."/>
            <person name="Birol I."/>
            <person name="Holt R.A."/>
            <person name="Marra M.A."/>
            <person name="Hamelin R.C."/>
            <person name="Hirst M."/>
            <person name="Jones S.J.M."/>
            <person name="Bohlmann J."/>
            <person name="Breuil C."/>
        </authorList>
    </citation>
    <scope>NUCLEOTIDE SEQUENCE [LARGE SCALE GENOMIC DNA]</scope>
    <source>
        <strain evidence="4">kw1407 / UAMH 11150</strain>
    </source>
</reference>
<dbReference type="SUPFAM" id="SSF52266">
    <property type="entry name" value="SGNH hydrolase"/>
    <property type="match status" value="1"/>
</dbReference>
<accession>F0XPS8</accession>
<dbReference type="InterPro" id="IPR013830">
    <property type="entry name" value="SGNH_hydro"/>
</dbReference>
<dbReference type="InParanoid" id="F0XPS8"/>
<dbReference type="Gene3D" id="3.40.50.1110">
    <property type="entry name" value="SGNH hydrolase"/>
    <property type="match status" value="1"/>
</dbReference>
<name>F0XPS8_GROCL</name>
<evidence type="ECO:0000256" key="1">
    <source>
        <dbReference type="SAM" id="MobiDB-lite"/>
    </source>
</evidence>
<protein>
    <submittedName>
        <fullName evidence="3">Ubiquitin carboxyl-terminal hydrolase 19</fullName>
    </submittedName>
</protein>
<dbReference type="Proteomes" id="UP000007796">
    <property type="component" value="Unassembled WGS sequence"/>
</dbReference>
<dbReference type="OrthoDB" id="5369841at2759"/>
<dbReference type="RefSeq" id="XP_014169723.1">
    <property type="nucleotide sequence ID" value="XM_014314248.1"/>
</dbReference>
<keyword evidence="3" id="KW-0378">Hydrolase</keyword>
<gene>
    <name evidence="3" type="ORF">CMQ_7243</name>
</gene>
<sequence length="1029" mass="111834">MAAPYPQVVLFGDSLFERATETKDGFCFQAALQSQCGRVFDVVNRGFSGYNTSQALKILPKVFPDPASSPGPKLAYLLVLLGANDAALPRSENSQHVDLQEYEKNLKTILTHPNIRAHKPKILVVTPPPLDGVRYGQLSRLNGETTTSRQAPITAQYAEAARRAGVAVPDVTVIDFWKTLMDRAVSRTPGFEAKDGVLLGDEASGKNGYLANLLADGLHLSGEGYRLLFEDVRHHIEQTRPESLSDDSAEIFRPSNKTAIYSLSSDQHVTADRTLILGRPPEETNFERNFCLARSRWLAREGQPAVAAGGLECDAFETRRYSRPLFLYAPSYDIPSTLSVALSTLLLSQSPSLRPDSGMDTRFVVSREEFHNVQMDVRQIHAVQASQNERLLRLEKRYQDDSAIRSAWSNSPFPSALVGTPQHGPVRMPSTEAFDLDEQSQTLGSLHLDPDDEPVRRAAAASRANSVRFDESANMTQNARHFSDMGPFRPGSSLMMERSLSHKSDGRHSSAGHSVHSMASGRGSSIALETNYMTGGHEQDSPLDMPEPPPVFFVLGSVPAIIRCWLTEDFASDTLLYAAVCSGAQKSTVELSLIKELGLTDLIYRDVDNAFKIHLQTYLAEAIPATRSADPVPQIPSLSISFEVASLDQTTEASNRKKGIRIIIGSDTLRTHSADVLFSRNLLCIYSREREKLSVPFVRPEDDAIFKNLYTSSVNPEKPKLNAAAAEFIAGDLKSRGSIDDGYEEEQHVSREQQAMGSQGGRHRQEEQSAKQHDDLAYHKQLSFQEQETDVQIANGSLTDPGDVSPTTTHVVPATKWPRGTTNLSDSGNEGERQPRHSTSSERSGKEAGPTSGGSQRNASAIWGSWRQVGSTTGSDGGHRENGSISGYQPPRQPRTMKVLKAKTGGSSTSVRTGSSYEPPLPSRSGGEHRSKSQAPFNSANDGGNGGGGGGNSSTASNVIRWESKRTISISNAVANNGVSKENKSQQGLAALELRNSTTPAPRTSNPVGGASAFAWMKPNKPKTPTAAE</sequence>